<feature type="compositionally biased region" description="Basic residues" evidence="1">
    <location>
        <begin position="1183"/>
        <end position="1194"/>
    </location>
</feature>
<dbReference type="InterPro" id="IPR036305">
    <property type="entry name" value="RGS_sf"/>
</dbReference>
<reference evidence="3" key="1">
    <citation type="submission" date="2022-08" db="UniProtKB">
        <authorList>
            <consortium name="EnsemblMetazoa"/>
        </authorList>
    </citation>
    <scope>IDENTIFICATION</scope>
    <source>
        <strain evidence="3">05x7-T-G4-1.051#20</strain>
    </source>
</reference>
<protein>
    <recommendedName>
        <fullName evidence="2">RGS domain-containing protein</fullName>
    </recommendedName>
</protein>
<name>A0A8W8K2U3_MAGGI</name>
<dbReference type="EnsemblMetazoa" id="G22177.1">
    <property type="protein sequence ID" value="G22177.1:cds"/>
    <property type="gene ID" value="G22177"/>
</dbReference>
<evidence type="ECO:0000256" key="1">
    <source>
        <dbReference type="SAM" id="MobiDB-lite"/>
    </source>
</evidence>
<dbReference type="SUPFAM" id="SSF48097">
    <property type="entry name" value="Regulator of G-protein signaling, RGS"/>
    <property type="match status" value="3"/>
</dbReference>
<feature type="domain" description="RGS" evidence="2">
    <location>
        <begin position="996"/>
        <end position="1083"/>
    </location>
</feature>
<dbReference type="InterPro" id="IPR044926">
    <property type="entry name" value="RGS_subdomain_2"/>
</dbReference>
<feature type="compositionally biased region" description="Basic and acidic residues" evidence="1">
    <location>
        <begin position="1243"/>
        <end position="1258"/>
    </location>
</feature>
<keyword evidence="4" id="KW-1185">Reference proteome</keyword>
<feature type="domain" description="RGS" evidence="2">
    <location>
        <begin position="123"/>
        <end position="252"/>
    </location>
</feature>
<feature type="domain" description="RGS" evidence="2">
    <location>
        <begin position="758"/>
        <end position="868"/>
    </location>
</feature>
<evidence type="ECO:0000313" key="3">
    <source>
        <dbReference type="EnsemblMetazoa" id="G22177.1:cds"/>
    </source>
</evidence>
<accession>A0A8W8K2U3</accession>
<dbReference type="InterPro" id="IPR053282">
    <property type="entry name" value="RGS_domain-containing"/>
</dbReference>
<dbReference type="OrthoDB" id="10013157at2759"/>
<proteinExistence type="predicted"/>
<dbReference type="Proteomes" id="UP000005408">
    <property type="component" value="Unassembled WGS sequence"/>
</dbReference>
<dbReference type="OMA" id="MEKMDSM"/>
<dbReference type="PANTHER" id="PTHR47079">
    <property type="entry name" value="REGULATOR OF G-PROTEIN SIGNALING PROTEIN-LIKE"/>
    <property type="match status" value="1"/>
</dbReference>
<organism evidence="3 4">
    <name type="scientific">Magallana gigas</name>
    <name type="common">Pacific oyster</name>
    <name type="synonym">Crassostrea gigas</name>
    <dbReference type="NCBI Taxonomy" id="29159"/>
    <lineage>
        <taxon>Eukaryota</taxon>
        <taxon>Metazoa</taxon>
        <taxon>Spiralia</taxon>
        <taxon>Lophotrochozoa</taxon>
        <taxon>Mollusca</taxon>
        <taxon>Bivalvia</taxon>
        <taxon>Autobranchia</taxon>
        <taxon>Pteriomorphia</taxon>
        <taxon>Ostreida</taxon>
        <taxon>Ostreoidea</taxon>
        <taxon>Ostreidae</taxon>
        <taxon>Magallana</taxon>
    </lineage>
</organism>
<dbReference type="InterPro" id="IPR016137">
    <property type="entry name" value="RGS"/>
</dbReference>
<evidence type="ECO:0000313" key="4">
    <source>
        <dbReference type="Proteomes" id="UP000005408"/>
    </source>
</evidence>
<dbReference type="Gene3D" id="1.10.167.10">
    <property type="entry name" value="Regulator of G-protein Signalling 4, domain 2"/>
    <property type="match status" value="3"/>
</dbReference>
<feature type="compositionally biased region" description="Basic and acidic residues" evidence="1">
    <location>
        <begin position="1204"/>
        <end position="1219"/>
    </location>
</feature>
<dbReference type="Pfam" id="PF00615">
    <property type="entry name" value="RGS"/>
    <property type="match status" value="1"/>
</dbReference>
<dbReference type="SMART" id="SM00315">
    <property type="entry name" value="RGS"/>
    <property type="match status" value="1"/>
</dbReference>
<feature type="region of interest" description="Disordered" evidence="1">
    <location>
        <begin position="1171"/>
        <end position="1279"/>
    </location>
</feature>
<dbReference type="PANTHER" id="PTHR47079:SF1">
    <property type="entry name" value="REGULATOR OF G-PROTEIN SIGNALING PROTEIN-LIKE"/>
    <property type="match status" value="1"/>
</dbReference>
<sequence length="1337" mass="155273">MSLPLGRQGSRLPTDEDFAFLLEDRAFVDYFNIFITLPVFGQQIFYNFIERGFVYDPPIKKKRNYVDRRCVIAFLIEERYPLFEKTSLFLEYLLCCRLRDVEVDFESKTFKEESEKRAHFSRNVLGHVVGMQMFREFIRGTAGENVFKCWIEIARWKLSEETPSQKTELAHNIKATYLAEGSQCDLRTKGKRLVFEGKIDFELIPEREIQDEILKATSEMDILYMVETSDAFDNLQRILLSILRRYWVPRYFIHLYHTVSSETLSFLKKETPFDIGTLAQQRKLRCQIMFPRIYSASRSSPGSPTTPVFLSCDADRLPEPAYSVTSSDVHAQTPDVEIPSNTSDRNIEPLELLSLWSGQGYSRQRSIATKGNLSGSKNDVFDDAYGLKELEIWEKAESSRFLGGSPILYTIPLFVNSYVKGRKRVDFDNTTLDKNNKMAASFASDMLAGYPFRQYLQERQLKQDSRMLDFWSDVRQYMDADDGYLDPYGIPMKRKLARTLTDKYLTLNNDLEYDIFSEQLKMTLYQGLNSRDDVILMSYAQNIISHALKESWQQYSRQERTSFRMKVCGSRIFDRNVIEIQPRSASARGQSDPLFYVNSNTPSPTGLTCNDMETTPGQSTSFQETVSPFSRMTSALGALTLTPEQSLKALEFAVLCAEYGRSGVSPQVSPRLEDLIDVLYSDYGSLHIKREPAKRHEFLHNLLNKPKIDIETIKVSRRVLLATPEVSAMERGQFRSRLQRLVLRRRGILIERPTRPRNLVEVLQSPIHFEFFKRFMMDNKTVHPLLFWKYVEDLKEAQSARHRNHIISVIYRKFFSKAAKQGYLLDCSDDIIRQIPTMERIPASVLICAQASVFRSLEKKWFPRYMQTYQVDADYPPPEQTAESPLAKSPTFADLTEKLVINKEAMGNKKKTQKKRKTWHLWRGFLHLIIDFMDAMEDEYEFKLLELYMRNEQEKDSKRKRVADKSLLTSSTIAAYQTRVVLRNRLVIINKLVADLNFWNEIQKFKKHIDEISTRENITKVDMDFLQLKAKAIVDCYLVSEVLPRVQVNIPSDLATSIAVSLTHSGPTRGLFHDAMILIFPIIYFFWKRFRDEWLKGHDPKDFYFRLKEKLTVPWVSCTPHKDLSGPDYLHVRESQCQMMAVNLHEDEPFRINFTVMGGIRYMFSNRVGTKPATMPANTVGHSARRHHNSRRSQRNSVNRIHRLQAEDATHGEHRYSRHDMKKKSKIILEDEESVRNLDQGDLDVKSERSLEIQKPEEQSESSATALPARRRRQPAATNQCKAFRISQLVEELNSESDRPIAQRLRTLDQVVRAALNTQNRSQFTDDAISSLTSLLN</sequence>
<evidence type="ECO:0000259" key="2">
    <source>
        <dbReference type="PROSITE" id="PS50132"/>
    </source>
</evidence>
<dbReference type="PROSITE" id="PS50132">
    <property type="entry name" value="RGS"/>
    <property type="match status" value="3"/>
</dbReference>